<accession>A0A2K0W6B7</accession>
<dbReference type="AlphaFoldDB" id="A0A2K0W6B7"/>
<organism evidence="1 2">
    <name type="scientific">Gibberella nygamai</name>
    <name type="common">Bean root rot disease fungus</name>
    <name type="synonym">Fusarium nygamai</name>
    <dbReference type="NCBI Taxonomy" id="42673"/>
    <lineage>
        <taxon>Eukaryota</taxon>
        <taxon>Fungi</taxon>
        <taxon>Dikarya</taxon>
        <taxon>Ascomycota</taxon>
        <taxon>Pezizomycotina</taxon>
        <taxon>Sordariomycetes</taxon>
        <taxon>Hypocreomycetidae</taxon>
        <taxon>Hypocreales</taxon>
        <taxon>Nectriaceae</taxon>
        <taxon>Fusarium</taxon>
        <taxon>Fusarium fujikuroi species complex</taxon>
    </lineage>
</organism>
<dbReference type="Proteomes" id="UP000236664">
    <property type="component" value="Unassembled WGS sequence"/>
</dbReference>
<keyword evidence="2" id="KW-1185">Reference proteome</keyword>
<evidence type="ECO:0000313" key="2">
    <source>
        <dbReference type="Proteomes" id="UP000236664"/>
    </source>
</evidence>
<reference evidence="1 2" key="1">
    <citation type="submission" date="2017-06" db="EMBL/GenBank/DDBJ databases">
        <title>Genome of Fusarium nygamai isolate CS10214.</title>
        <authorList>
            <person name="Gardiner D.M."/>
            <person name="Obanor F."/>
            <person name="Kazan K."/>
        </authorList>
    </citation>
    <scope>NUCLEOTIDE SEQUENCE [LARGE SCALE GENOMIC DNA]</scope>
    <source>
        <strain evidence="1 2">CS10214</strain>
    </source>
</reference>
<comment type="caution">
    <text evidence="1">The sequence shown here is derived from an EMBL/GenBank/DDBJ whole genome shotgun (WGS) entry which is preliminary data.</text>
</comment>
<dbReference type="EMBL" id="MTQA01000123">
    <property type="protein sequence ID" value="PNP77827.1"/>
    <property type="molecule type" value="Genomic_DNA"/>
</dbReference>
<proteinExistence type="predicted"/>
<name>A0A2K0W6B7_GIBNY</name>
<sequence>MDDCMQMMGMPLSSTSMSVLVLASFLRVEELESKV</sequence>
<protein>
    <submittedName>
        <fullName evidence="1">Uncharacterized protein</fullName>
    </submittedName>
</protein>
<gene>
    <name evidence="1" type="ORF">FNYG_08908</name>
</gene>
<dbReference type="OrthoDB" id="10606816at2759"/>
<evidence type="ECO:0000313" key="1">
    <source>
        <dbReference type="EMBL" id="PNP77827.1"/>
    </source>
</evidence>